<accession>A0ACC3BRT5</accession>
<reference evidence="1" key="1">
    <citation type="submission" date="2019-11" db="EMBL/GenBank/DDBJ databases">
        <title>Nori genome reveals adaptations in red seaweeds to the harsh intertidal environment.</title>
        <authorList>
            <person name="Wang D."/>
            <person name="Mao Y."/>
        </authorList>
    </citation>
    <scope>NUCLEOTIDE SEQUENCE</scope>
    <source>
        <tissue evidence="1">Gametophyte</tissue>
    </source>
</reference>
<sequence>MASGQGFHFSQDETRRTVMTADTNEQSSAAPFYSGGTAAIASGGSWPTVPQGPPLPNPAWAAHSLPGASVAAEHGRRSAVLPAPPVAVVVPSGARPRAERAATPPPAPPAPSTQRTRNGRRPSRALNMQQRSRSPLPPGSAGPAVLESAPWTDAEEDDLGVRDVLTMVKRSFATVRGALTEQRAKTDDMARQVAAGMSKIDALAVALEQSMAAHAASQGTLMDINDRIQQIKDALNDGSGAQEPAAAVEDSFAWVPDLRKELLAILADDFSNAKSAWDICKPTEEHHAKLVVLLMESQGVSPDEATEMLRSRMPSRKRSGSKAPATVVVYRCIKRAVSHFYESLGKAAVKAFVSSVNESTGMGKQLPFKKSKTRTVLTLSPTDAAHLLEGDRFIGEAFCHKALLAGLANMVASIGAGHLLEEPAPGGGEPTMVCLLGHMAFVVVKVREHLKLRACEGPAGTYYGQLPGGINEGHREPWIRELVRLDSVYWRLSAPRNGLRLADATSSTRASPDRPAPPALTGLAGENAAAAAAPGGGGAAPQAVVGGGGAGYDAMVTQGGGLLEQLD</sequence>
<dbReference type="Proteomes" id="UP000798662">
    <property type="component" value="Chromosome 1"/>
</dbReference>
<evidence type="ECO:0000313" key="1">
    <source>
        <dbReference type="EMBL" id="KAK1860719.1"/>
    </source>
</evidence>
<proteinExistence type="predicted"/>
<comment type="caution">
    <text evidence="1">The sequence shown here is derived from an EMBL/GenBank/DDBJ whole genome shotgun (WGS) entry which is preliminary data.</text>
</comment>
<keyword evidence="2" id="KW-1185">Reference proteome</keyword>
<evidence type="ECO:0000313" key="2">
    <source>
        <dbReference type="Proteomes" id="UP000798662"/>
    </source>
</evidence>
<gene>
    <name evidence="1" type="ORF">I4F81_003307</name>
</gene>
<organism evidence="1 2">
    <name type="scientific">Pyropia yezoensis</name>
    <name type="common">Susabi-nori</name>
    <name type="synonym">Porphyra yezoensis</name>
    <dbReference type="NCBI Taxonomy" id="2788"/>
    <lineage>
        <taxon>Eukaryota</taxon>
        <taxon>Rhodophyta</taxon>
        <taxon>Bangiophyceae</taxon>
        <taxon>Bangiales</taxon>
        <taxon>Bangiaceae</taxon>
        <taxon>Pyropia</taxon>
    </lineage>
</organism>
<protein>
    <submittedName>
        <fullName evidence="1">Uncharacterized protein</fullName>
    </submittedName>
</protein>
<name>A0ACC3BRT5_PYRYE</name>
<dbReference type="EMBL" id="CM020618">
    <property type="protein sequence ID" value="KAK1860719.1"/>
    <property type="molecule type" value="Genomic_DNA"/>
</dbReference>